<protein>
    <submittedName>
        <fullName evidence="2">N-acetyl-1-D-myo-inosityl-2-amino-2-deoxy-alpha-D-glucopyranoside deacetylase MshB</fullName>
    </submittedName>
</protein>
<organism evidence="2 3">
    <name type="scientific">Gordonia hirsuta DSM 44140 = NBRC 16056</name>
    <dbReference type="NCBI Taxonomy" id="1121927"/>
    <lineage>
        <taxon>Bacteria</taxon>
        <taxon>Bacillati</taxon>
        <taxon>Actinomycetota</taxon>
        <taxon>Actinomycetes</taxon>
        <taxon>Mycobacteriales</taxon>
        <taxon>Gordoniaceae</taxon>
        <taxon>Gordonia</taxon>
    </lineage>
</organism>
<dbReference type="Gene3D" id="3.40.50.10320">
    <property type="entry name" value="LmbE-like"/>
    <property type="match status" value="1"/>
</dbReference>
<keyword evidence="3" id="KW-1185">Reference proteome</keyword>
<dbReference type="GO" id="GO:0016811">
    <property type="term" value="F:hydrolase activity, acting on carbon-nitrogen (but not peptide) bonds, in linear amides"/>
    <property type="evidence" value="ECO:0007669"/>
    <property type="project" value="TreeGrafter"/>
</dbReference>
<dbReference type="OrthoDB" id="158614at2"/>
<accession>L7L5P8</accession>
<sequence>MWVTPAPSALFIHAHPDDESLWTGGTIADLSARGGRTWLITCTWAEGTHRHRELLDATAELGLSEPPVMLGYADSFVPDSAPGAPRLIDVPFDDQVAQVVEHIRRLRPEVIVTYNAYGIYGHPDHIHAHRIAAAAADIAAIANYRPDLGPPWQTSTLYFSTLPQSTVAELRPFLSAEPNVKITGTAPDKVNVTLDLRNRIGAKVRAINAHKTELARSKGMQAFMKLPREPQRLFLGWESYRRRDLVPGGRDLTRNWYFINP</sequence>
<dbReference type="AlphaFoldDB" id="L7L5P8"/>
<evidence type="ECO:0000313" key="3">
    <source>
        <dbReference type="Proteomes" id="UP000053405"/>
    </source>
</evidence>
<dbReference type="Proteomes" id="UP000053405">
    <property type="component" value="Unassembled WGS sequence"/>
</dbReference>
<dbReference type="PANTHER" id="PTHR12993:SF26">
    <property type="entry name" value="1D-MYO-INOSITOL 2-ACETAMIDO-2-DEOXY-ALPHA-D-GLUCOPYRANOSIDE DEACETYLASE"/>
    <property type="match status" value="1"/>
</dbReference>
<evidence type="ECO:0000313" key="2">
    <source>
        <dbReference type="EMBL" id="GAC56066.1"/>
    </source>
</evidence>
<dbReference type="PANTHER" id="PTHR12993">
    <property type="entry name" value="N-ACETYLGLUCOSAMINYL-PHOSPHATIDYLINOSITOL DE-N-ACETYLASE-RELATED"/>
    <property type="match status" value="1"/>
</dbReference>
<name>L7L5P8_9ACTN</name>
<comment type="caution">
    <text evidence="2">The sequence shown here is derived from an EMBL/GenBank/DDBJ whole genome shotgun (WGS) entry which is preliminary data.</text>
</comment>
<dbReference type="EMBL" id="BANT01000002">
    <property type="protein sequence ID" value="GAC56066.1"/>
    <property type="molecule type" value="Genomic_DNA"/>
</dbReference>
<evidence type="ECO:0000256" key="1">
    <source>
        <dbReference type="ARBA" id="ARBA00022833"/>
    </source>
</evidence>
<dbReference type="Pfam" id="PF02585">
    <property type="entry name" value="PIG-L"/>
    <property type="match status" value="1"/>
</dbReference>
<dbReference type="STRING" id="1121927.GOHSU_02_02140"/>
<dbReference type="InterPro" id="IPR024078">
    <property type="entry name" value="LmbE-like_dom_sf"/>
</dbReference>
<dbReference type="SUPFAM" id="SSF102588">
    <property type="entry name" value="LmbE-like"/>
    <property type="match status" value="1"/>
</dbReference>
<reference evidence="2 3" key="1">
    <citation type="submission" date="2012-12" db="EMBL/GenBank/DDBJ databases">
        <title>Whole genome shotgun sequence of Gordonia hirsuta NBRC 16056.</title>
        <authorList>
            <person name="Isaki-Nakamura S."/>
            <person name="Hosoyama A."/>
            <person name="Tsuchikane K."/>
            <person name="Katsumata H."/>
            <person name="Baba S."/>
            <person name="Yamazaki S."/>
            <person name="Fujita N."/>
        </authorList>
    </citation>
    <scope>NUCLEOTIDE SEQUENCE [LARGE SCALE GENOMIC DNA]</scope>
    <source>
        <strain evidence="2 3">NBRC 16056</strain>
    </source>
</reference>
<dbReference type="GO" id="GO:0016137">
    <property type="term" value="P:glycoside metabolic process"/>
    <property type="evidence" value="ECO:0007669"/>
    <property type="project" value="UniProtKB-ARBA"/>
</dbReference>
<dbReference type="eggNOG" id="COG2120">
    <property type="taxonomic scope" value="Bacteria"/>
</dbReference>
<dbReference type="InterPro" id="IPR003737">
    <property type="entry name" value="GlcNAc_PI_deacetylase-related"/>
</dbReference>
<keyword evidence="1" id="KW-0862">Zinc</keyword>
<dbReference type="RefSeq" id="WP_005935507.1">
    <property type="nucleotide sequence ID" value="NZ_ATVK01000040.1"/>
</dbReference>
<proteinExistence type="predicted"/>
<gene>
    <name evidence="2" type="primary">mshB</name>
    <name evidence="2" type="ORF">GOHSU_02_02140</name>
</gene>